<comment type="caution">
    <text evidence="2">The sequence shown here is derived from an EMBL/GenBank/DDBJ whole genome shotgun (WGS) entry which is preliminary data.</text>
</comment>
<organism evidence="2 3">
    <name type="scientific">Microbacterium thalassium</name>
    <dbReference type="NCBI Taxonomy" id="362649"/>
    <lineage>
        <taxon>Bacteria</taxon>
        <taxon>Bacillati</taxon>
        <taxon>Actinomycetota</taxon>
        <taxon>Actinomycetes</taxon>
        <taxon>Micrococcales</taxon>
        <taxon>Microbacteriaceae</taxon>
        <taxon>Microbacterium</taxon>
    </lineage>
</organism>
<keyword evidence="3" id="KW-1185">Reference proteome</keyword>
<keyword evidence="1" id="KW-0472">Membrane</keyword>
<dbReference type="RefSeq" id="WP_221446633.1">
    <property type="nucleotide sequence ID" value="NZ_BAAAJR010000001.1"/>
</dbReference>
<proteinExistence type="predicted"/>
<gene>
    <name evidence="2" type="ORF">HD594_002889</name>
</gene>
<evidence type="ECO:0000313" key="3">
    <source>
        <dbReference type="Proteomes" id="UP000537775"/>
    </source>
</evidence>
<evidence type="ECO:0000313" key="2">
    <source>
        <dbReference type="EMBL" id="MBB6392576.1"/>
    </source>
</evidence>
<evidence type="ECO:0008006" key="4">
    <source>
        <dbReference type="Google" id="ProtNLM"/>
    </source>
</evidence>
<dbReference type="EMBL" id="JACHML010000001">
    <property type="protein sequence ID" value="MBB6392576.1"/>
    <property type="molecule type" value="Genomic_DNA"/>
</dbReference>
<reference evidence="2 3" key="1">
    <citation type="submission" date="2020-08" db="EMBL/GenBank/DDBJ databases">
        <title>Sequencing the genomes of 1000 actinobacteria strains.</title>
        <authorList>
            <person name="Klenk H.-P."/>
        </authorList>
    </citation>
    <scope>NUCLEOTIDE SEQUENCE [LARGE SCALE GENOMIC DNA]</scope>
    <source>
        <strain evidence="2 3">DSM 12511</strain>
    </source>
</reference>
<accession>A0A7X0FT85</accession>
<name>A0A7X0FT85_9MICO</name>
<keyword evidence="1" id="KW-0812">Transmembrane</keyword>
<feature type="transmembrane region" description="Helical" evidence="1">
    <location>
        <begin position="14"/>
        <end position="34"/>
    </location>
</feature>
<sequence>MPSSVLGGSVNSRLFASIAVGALVILGTTGCSMISPQATTIEYNASDGVAVNAGALEVRNALIVANEDGSAGNFLAAIVNTGDSTERLSLEFGEGSAAVSATVTVPAGGVVSLGVDDEEPILIEGLDTMPGADLPVYFASGGEEGTLMDVPVLDGELPYLEPFVP</sequence>
<evidence type="ECO:0000256" key="1">
    <source>
        <dbReference type="SAM" id="Phobius"/>
    </source>
</evidence>
<dbReference type="Proteomes" id="UP000537775">
    <property type="component" value="Unassembled WGS sequence"/>
</dbReference>
<protein>
    <recommendedName>
        <fullName evidence="4">DNA modification methylase</fullName>
    </recommendedName>
</protein>
<keyword evidence="1" id="KW-1133">Transmembrane helix</keyword>
<dbReference type="AlphaFoldDB" id="A0A7X0FT85"/>